<dbReference type="Proteomes" id="UP001055879">
    <property type="component" value="Linkage Group LG10"/>
</dbReference>
<gene>
    <name evidence="1" type="ORF">L6452_29055</name>
</gene>
<accession>A0ACB8ZG93</accession>
<protein>
    <submittedName>
        <fullName evidence="1">Uncharacterized protein</fullName>
    </submittedName>
</protein>
<reference evidence="2" key="1">
    <citation type="journal article" date="2022" name="Mol. Ecol. Resour.">
        <title>The genomes of chicory, endive, great burdock and yacon provide insights into Asteraceae palaeo-polyploidization history and plant inulin production.</title>
        <authorList>
            <person name="Fan W."/>
            <person name="Wang S."/>
            <person name="Wang H."/>
            <person name="Wang A."/>
            <person name="Jiang F."/>
            <person name="Liu H."/>
            <person name="Zhao H."/>
            <person name="Xu D."/>
            <person name="Zhang Y."/>
        </authorList>
    </citation>
    <scope>NUCLEOTIDE SEQUENCE [LARGE SCALE GENOMIC DNA]</scope>
    <source>
        <strain evidence="2">cv. Niubang</strain>
    </source>
</reference>
<organism evidence="1 2">
    <name type="scientific">Arctium lappa</name>
    <name type="common">Greater burdock</name>
    <name type="synonym">Lappa major</name>
    <dbReference type="NCBI Taxonomy" id="4217"/>
    <lineage>
        <taxon>Eukaryota</taxon>
        <taxon>Viridiplantae</taxon>
        <taxon>Streptophyta</taxon>
        <taxon>Embryophyta</taxon>
        <taxon>Tracheophyta</taxon>
        <taxon>Spermatophyta</taxon>
        <taxon>Magnoliopsida</taxon>
        <taxon>eudicotyledons</taxon>
        <taxon>Gunneridae</taxon>
        <taxon>Pentapetalae</taxon>
        <taxon>asterids</taxon>
        <taxon>campanulids</taxon>
        <taxon>Asterales</taxon>
        <taxon>Asteraceae</taxon>
        <taxon>Carduoideae</taxon>
        <taxon>Cardueae</taxon>
        <taxon>Arctiinae</taxon>
        <taxon>Arctium</taxon>
    </lineage>
</organism>
<evidence type="ECO:0000313" key="2">
    <source>
        <dbReference type="Proteomes" id="UP001055879"/>
    </source>
</evidence>
<keyword evidence="2" id="KW-1185">Reference proteome</keyword>
<name>A0ACB8ZG93_ARCLA</name>
<proteinExistence type="predicted"/>
<reference evidence="1 2" key="2">
    <citation type="journal article" date="2022" name="Mol. Ecol. Resour.">
        <title>The genomes of chicory, endive, great burdock and yacon provide insights into Asteraceae paleo-polyploidization history and plant inulin production.</title>
        <authorList>
            <person name="Fan W."/>
            <person name="Wang S."/>
            <person name="Wang H."/>
            <person name="Wang A."/>
            <person name="Jiang F."/>
            <person name="Liu H."/>
            <person name="Zhao H."/>
            <person name="Xu D."/>
            <person name="Zhang Y."/>
        </authorList>
    </citation>
    <scope>NUCLEOTIDE SEQUENCE [LARGE SCALE GENOMIC DNA]</scope>
    <source>
        <strain evidence="2">cv. Niubang</strain>
    </source>
</reference>
<dbReference type="EMBL" id="CM042056">
    <property type="protein sequence ID" value="KAI3696623.1"/>
    <property type="molecule type" value="Genomic_DNA"/>
</dbReference>
<sequence>MVFKHQGNMVFDFLVFDPSTCEKQYSNPDVEDQPLTESESEKEEKRRTGDDRCFSVPMKFARSNGLITKRISRQVIIRDETRRTWRATLNDNKMQIRLLVCRDFRVKNHLKIGDTCMFELIKRGEVLVFNFYNIGKKPIKNYTRVKKETNSTIKKATPSISYNQPYFTSTLKSCSFTKSILEESKEDDDPRPYFIGKLKSSSMKDSILYLPNVFARKNGLFNNGEIILKNGKDERSWIVELKNHKNKYCYIGRGWKDFRVVNDLKKGDCFKLQIVSFKSRYLKKPMMLMLGFMLTNRTAMADTPTHFFNFIRPPFNLNLSIPRSFLPNLNGGRCSKAILRRGGHEWPVDVTDGGFSGDRWRKCVKENGIQEFDFMVFKHQGNMVFDFLVFDPSTCEKQYPNLPDVEDQPLTESESEKEEKRRTGDDRCFVFKITPYYIKSSRLVSVPVKFARSNGLISKWISRQVIIRDETRRTWPATLRKTLNHNNMRIYLLVCREFRVKNHLKIGDTCMFELVQRGEALVFNFYNIGKKPIKNYTRVKETNLTIKKATPSISYNQPYFTSTLKSCSFTSSILYLPNKFAKKNGLFKDGEIILRNGKDERSWIWIVELKNQKNKYCYIGRGWKDFCVVNGLKERDCYKFQIVDKIGENLVVNFYALKNPSRLS</sequence>
<comment type="caution">
    <text evidence="1">The sequence shown here is derived from an EMBL/GenBank/DDBJ whole genome shotgun (WGS) entry which is preliminary data.</text>
</comment>
<evidence type="ECO:0000313" key="1">
    <source>
        <dbReference type="EMBL" id="KAI3696623.1"/>
    </source>
</evidence>